<keyword evidence="1" id="KW-0472">Membrane</keyword>
<gene>
    <name evidence="2" type="ORF">SAMN05443544_2170</name>
</gene>
<feature type="transmembrane region" description="Helical" evidence="1">
    <location>
        <begin position="64"/>
        <end position="88"/>
    </location>
</feature>
<dbReference type="InterPro" id="IPR025363">
    <property type="entry name" value="DUF4267"/>
</dbReference>
<keyword evidence="1" id="KW-1133">Transmembrane helix</keyword>
<accession>A0A1N6FZD6</accession>
<keyword evidence="3" id="KW-1185">Reference proteome</keyword>
<organism evidence="2 3">
    <name type="scientific">Agromyces cerinus subsp. cerinus</name>
    <dbReference type="NCBI Taxonomy" id="232089"/>
    <lineage>
        <taxon>Bacteria</taxon>
        <taxon>Bacillati</taxon>
        <taxon>Actinomycetota</taxon>
        <taxon>Actinomycetes</taxon>
        <taxon>Micrococcales</taxon>
        <taxon>Microbacteriaceae</taxon>
        <taxon>Agromyces</taxon>
    </lineage>
</organism>
<dbReference type="STRING" id="232089.SAMN05443544_2170"/>
<evidence type="ECO:0000313" key="3">
    <source>
        <dbReference type="Proteomes" id="UP000184699"/>
    </source>
</evidence>
<sequence>MDLAQFTPATWIGASLALVVAAGIIWVGISYLVSPTATGQGFGFTSAITPEVTPWQHIKGPRDIVSGLVVVAMLVFFGPAAAAVILLVEALIPIGDALMIMRNHGRPAVALGVHASTATVMIVAAVLLFF</sequence>
<protein>
    <recommendedName>
        <fullName evidence="4">DUF4267 domain-containing protein</fullName>
    </recommendedName>
</protein>
<reference evidence="3" key="1">
    <citation type="submission" date="2016-11" db="EMBL/GenBank/DDBJ databases">
        <authorList>
            <person name="Varghese N."/>
            <person name="Submissions S."/>
        </authorList>
    </citation>
    <scope>NUCLEOTIDE SEQUENCE [LARGE SCALE GENOMIC DNA]</scope>
    <source>
        <strain evidence="3">DSM 8595</strain>
    </source>
</reference>
<keyword evidence="1" id="KW-0812">Transmembrane</keyword>
<evidence type="ECO:0000313" key="2">
    <source>
        <dbReference type="EMBL" id="SIO00665.1"/>
    </source>
</evidence>
<dbReference type="AlphaFoldDB" id="A0A1N6FZD6"/>
<proteinExistence type="predicted"/>
<dbReference type="Proteomes" id="UP000184699">
    <property type="component" value="Unassembled WGS sequence"/>
</dbReference>
<feature type="transmembrane region" description="Helical" evidence="1">
    <location>
        <begin position="12"/>
        <end position="33"/>
    </location>
</feature>
<dbReference type="RefSeq" id="WP_074260385.1">
    <property type="nucleotide sequence ID" value="NZ_FSRJ01000003.1"/>
</dbReference>
<evidence type="ECO:0008006" key="4">
    <source>
        <dbReference type="Google" id="ProtNLM"/>
    </source>
</evidence>
<evidence type="ECO:0000256" key="1">
    <source>
        <dbReference type="SAM" id="Phobius"/>
    </source>
</evidence>
<name>A0A1N6FZD6_9MICO</name>
<dbReference type="EMBL" id="FSRJ01000003">
    <property type="protein sequence ID" value="SIO00665.1"/>
    <property type="molecule type" value="Genomic_DNA"/>
</dbReference>
<dbReference type="OrthoDB" id="119790at2"/>
<dbReference type="Pfam" id="PF14087">
    <property type="entry name" value="DUF4267"/>
    <property type="match status" value="1"/>
</dbReference>
<feature type="transmembrane region" description="Helical" evidence="1">
    <location>
        <begin position="108"/>
        <end position="129"/>
    </location>
</feature>